<protein>
    <submittedName>
        <fullName evidence="2">Pre-mRNA-splicing factor SLU7</fullName>
    </submittedName>
</protein>
<organism evidence="2 3">
    <name type="scientific">Acrasis kona</name>
    <dbReference type="NCBI Taxonomy" id="1008807"/>
    <lineage>
        <taxon>Eukaryota</taxon>
        <taxon>Discoba</taxon>
        <taxon>Heterolobosea</taxon>
        <taxon>Tetramitia</taxon>
        <taxon>Eutetramitia</taxon>
        <taxon>Acrasidae</taxon>
        <taxon>Acrasis</taxon>
    </lineage>
</organism>
<dbReference type="EMBL" id="JAOPGA020000768">
    <property type="protein sequence ID" value="KAL0481502.1"/>
    <property type="molecule type" value="Genomic_DNA"/>
</dbReference>
<feature type="compositionally biased region" description="Basic and acidic residues" evidence="1">
    <location>
        <begin position="149"/>
        <end position="162"/>
    </location>
</feature>
<keyword evidence="3" id="KW-1185">Reference proteome</keyword>
<accession>A0AAW2YVL1</accession>
<sequence>MITNRPHVAKMYRDKPHKSKKDVSRSRSPKAQFYDTNHTLVEKKALDFDFSRGPNRDRHKSAFVQRSKVTLLDKFYDTGNAKEKFTNTRLTGDPQIKHQLGRDEVNSHKKKRHLGQDKFYIAHQWPGGVEEDSFHQSIRNYHHQSNGAADKKVSDKNGTKQHLIDGKAYVEFSRKNELDRYDKFSSNGNSQNPPVGAYEPRYNLTHEASPAHHFSRAPARQSQVPVNN</sequence>
<feature type="region of interest" description="Disordered" evidence="1">
    <location>
        <begin position="181"/>
        <end position="228"/>
    </location>
</feature>
<feature type="region of interest" description="Disordered" evidence="1">
    <location>
        <begin position="1"/>
        <end position="32"/>
    </location>
</feature>
<evidence type="ECO:0000313" key="2">
    <source>
        <dbReference type="EMBL" id="KAL0481502.1"/>
    </source>
</evidence>
<feature type="region of interest" description="Disordered" evidence="1">
    <location>
        <begin position="142"/>
        <end position="162"/>
    </location>
</feature>
<feature type="compositionally biased region" description="Polar residues" evidence="1">
    <location>
        <begin position="184"/>
        <end position="193"/>
    </location>
</feature>
<comment type="caution">
    <text evidence="2">The sequence shown here is derived from an EMBL/GenBank/DDBJ whole genome shotgun (WGS) entry which is preliminary data.</text>
</comment>
<proteinExistence type="predicted"/>
<dbReference type="Proteomes" id="UP001431209">
    <property type="component" value="Unassembled WGS sequence"/>
</dbReference>
<evidence type="ECO:0000256" key="1">
    <source>
        <dbReference type="SAM" id="MobiDB-lite"/>
    </source>
</evidence>
<dbReference type="AlphaFoldDB" id="A0AAW2YVL1"/>
<reference evidence="2 3" key="1">
    <citation type="submission" date="2024-03" db="EMBL/GenBank/DDBJ databases">
        <title>The Acrasis kona genome and developmental transcriptomes reveal deep origins of eukaryotic multicellular pathways.</title>
        <authorList>
            <person name="Sheikh S."/>
            <person name="Fu C.-J."/>
            <person name="Brown M.W."/>
            <person name="Baldauf S.L."/>
        </authorList>
    </citation>
    <scope>NUCLEOTIDE SEQUENCE [LARGE SCALE GENOMIC DNA]</scope>
    <source>
        <strain evidence="2 3">ATCC MYA-3509</strain>
    </source>
</reference>
<gene>
    <name evidence="2" type="ORF">AKO1_011235</name>
</gene>
<feature type="compositionally biased region" description="Basic residues" evidence="1">
    <location>
        <begin position="7"/>
        <end position="20"/>
    </location>
</feature>
<name>A0AAW2YVL1_9EUKA</name>
<evidence type="ECO:0000313" key="3">
    <source>
        <dbReference type="Proteomes" id="UP001431209"/>
    </source>
</evidence>